<accession>A0AA95H5G8</accession>
<feature type="chain" id="PRO_5041672630" evidence="1">
    <location>
        <begin position="27"/>
        <end position="447"/>
    </location>
</feature>
<dbReference type="Gene3D" id="3.50.50.60">
    <property type="entry name" value="FAD/NAD(P)-binding domain"/>
    <property type="match status" value="2"/>
</dbReference>
<keyword evidence="1" id="KW-0732">Signal</keyword>
<dbReference type="PROSITE" id="PS51257">
    <property type="entry name" value="PROKAR_LIPOPROTEIN"/>
    <property type="match status" value="1"/>
</dbReference>
<dbReference type="EC" id="1.-.-.-" evidence="5"/>
<evidence type="ECO:0000313" key="5">
    <source>
        <dbReference type="EMBL" id="WGZ89633.1"/>
    </source>
</evidence>
<dbReference type="SUPFAM" id="SSF51905">
    <property type="entry name" value="FAD/NAD(P)-binding domain"/>
    <property type="match status" value="2"/>
</dbReference>
<evidence type="ECO:0000259" key="2">
    <source>
        <dbReference type="Pfam" id="PF07992"/>
    </source>
</evidence>
<dbReference type="PANTHER" id="PTHR43755:SF1">
    <property type="entry name" value="FAD-DEPENDENT PYRIDINE NUCLEOTIDE-DISULPHIDE OXIDOREDUCTASE"/>
    <property type="match status" value="1"/>
</dbReference>
<dbReference type="InterPro" id="IPR023753">
    <property type="entry name" value="FAD/NAD-binding_dom"/>
</dbReference>
<keyword evidence="5" id="KW-0560">Oxidoreductase</keyword>
<feature type="signal peptide" evidence="1">
    <location>
        <begin position="1"/>
        <end position="26"/>
    </location>
</feature>
<sequence>MDRRKFLTALGMGALSVGLSSCFAWADDDEDEEDEHGGRASVLGQGGQMPGDLGIKGNIVVVGGGMAGTTVAKYLRLWGGTGVDVTLIEPNATYYSNIFSNMVLVGERNLDQLAFNYKTLADKYGVKIVNQSVIGMDTKAQQIQLSDNSKLPYDRLILATGIDFDNLPLSGSATSQAKIVHAWQAGEQTVSLQKQIVAMTNKDTFIITIPPKPYRCPPGPYERACVVADYLKRVKGGGKVVILDANAEIQGGVKNFTNAFTGLYKDTITYVPNSVLESIDADKGVVKASTGSFSGQVINAIPAQKAGRLITTHEGLANLDQRWAGVNVLTYESVVVPKVHIIGDSAAAATQPKAGHVANAEAKVCASAIVNLLSGKAVNQMPMTNSACFSPITQEDVAWMSVVFRYDKTKDSMLPVTKGTIESNSANPKNYKAMLRWFDNLMSDTFA</sequence>
<dbReference type="Pfam" id="PF21706">
    <property type="entry name" value="FCSD_central"/>
    <property type="match status" value="1"/>
</dbReference>
<proteinExistence type="predicted"/>
<feature type="domain" description="Flavocytochrome c sulphide dehydrogenase flavin-binding" evidence="3">
    <location>
        <begin position="382"/>
        <end position="446"/>
    </location>
</feature>
<dbReference type="Pfam" id="PF09242">
    <property type="entry name" value="FCSD-flav_bind"/>
    <property type="match status" value="1"/>
</dbReference>
<dbReference type="EMBL" id="CP124755">
    <property type="protein sequence ID" value="WGZ89633.1"/>
    <property type="molecule type" value="Genomic_DNA"/>
</dbReference>
<reference evidence="5" key="1">
    <citation type="journal article" date="2023" name="Int. J. Mol. Sci.">
        <title>Metagenomics Revealed a New Genus 'Candidatus Thiocaldithrix dubininis' gen. nov., sp. nov. and a New Species 'Candidatus Thiothrix putei' sp. nov. in the Family Thiotrichaceae, Some Members of Which Have Traits of Both Na+- and H+-Motive Energetics.</title>
        <authorList>
            <person name="Ravin N.V."/>
            <person name="Muntyan M.S."/>
            <person name="Smolyakov D.D."/>
            <person name="Rudenko T.S."/>
            <person name="Beletsky A.V."/>
            <person name="Mardanov A.V."/>
            <person name="Grabovich M.Y."/>
        </authorList>
    </citation>
    <scope>NUCLEOTIDE SEQUENCE</scope>
    <source>
        <strain evidence="5">GKL-01</strain>
    </source>
</reference>
<dbReference type="InterPro" id="IPR052541">
    <property type="entry name" value="SQRD"/>
</dbReference>
<dbReference type="InterPro" id="IPR036188">
    <property type="entry name" value="FAD/NAD-bd_sf"/>
</dbReference>
<feature type="domain" description="FAD/NAD(P)-binding" evidence="2">
    <location>
        <begin position="58"/>
        <end position="188"/>
    </location>
</feature>
<dbReference type="KEGG" id="tdu:QJT80_08965"/>
<evidence type="ECO:0000259" key="4">
    <source>
        <dbReference type="Pfam" id="PF21706"/>
    </source>
</evidence>
<dbReference type="GO" id="GO:0050660">
    <property type="term" value="F:flavin adenine dinucleotide binding"/>
    <property type="evidence" value="ECO:0007669"/>
    <property type="project" value="InterPro"/>
</dbReference>
<dbReference type="Proteomes" id="UP001300672">
    <property type="component" value="Chromosome"/>
</dbReference>
<dbReference type="AlphaFoldDB" id="A0AA95H5G8"/>
<organism evidence="5">
    <name type="scientific">Candidatus Thiocaldithrix dubininis</name>
    <dbReference type="NCBI Taxonomy" id="3080823"/>
    <lineage>
        <taxon>Bacteria</taxon>
        <taxon>Pseudomonadati</taxon>
        <taxon>Pseudomonadota</taxon>
        <taxon>Gammaproteobacteria</taxon>
        <taxon>Thiotrichales</taxon>
        <taxon>Thiotrichaceae</taxon>
        <taxon>Candidatus Thiocaldithrix</taxon>
    </lineage>
</organism>
<dbReference type="PANTHER" id="PTHR43755">
    <property type="match status" value="1"/>
</dbReference>
<dbReference type="InterPro" id="IPR015323">
    <property type="entry name" value="FlavoCytC_S_DH_flav-bd"/>
</dbReference>
<protein>
    <submittedName>
        <fullName evidence="5">FAD/NAD(P)-binding oxidoreductase</fullName>
        <ecNumber evidence="5">1.-.-.-</ecNumber>
    </submittedName>
</protein>
<dbReference type="GO" id="GO:0016491">
    <property type="term" value="F:oxidoreductase activity"/>
    <property type="evidence" value="ECO:0007669"/>
    <property type="project" value="UniProtKB-KW"/>
</dbReference>
<name>A0AA95H5G8_9GAMM</name>
<reference evidence="5" key="2">
    <citation type="submission" date="2023-04" db="EMBL/GenBank/DDBJ databases">
        <authorList>
            <person name="Beletskiy A.V."/>
            <person name="Mardanov A.V."/>
            <person name="Ravin N.V."/>
        </authorList>
    </citation>
    <scope>NUCLEOTIDE SEQUENCE</scope>
    <source>
        <strain evidence="5">GKL-01</strain>
    </source>
</reference>
<gene>
    <name evidence="5" type="ORF">QJT80_08965</name>
</gene>
<evidence type="ECO:0000259" key="3">
    <source>
        <dbReference type="Pfam" id="PF09242"/>
    </source>
</evidence>
<evidence type="ECO:0000256" key="1">
    <source>
        <dbReference type="SAM" id="SignalP"/>
    </source>
</evidence>
<feature type="domain" description="Sulfide dehydrogenase [flavocytochrome c] flavoprotein chain central" evidence="4">
    <location>
        <begin position="189"/>
        <end position="302"/>
    </location>
</feature>
<dbReference type="Pfam" id="PF07992">
    <property type="entry name" value="Pyr_redox_2"/>
    <property type="match status" value="1"/>
</dbReference>
<dbReference type="InterPro" id="IPR049386">
    <property type="entry name" value="FCSD_central"/>
</dbReference>